<keyword evidence="2 12" id="KW-0812">Transmembrane</keyword>
<dbReference type="Pfam" id="PF00090">
    <property type="entry name" value="TSP_1"/>
    <property type="match status" value="2"/>
</dbReference>
<comment type="caution">
    <text evidence="10">Lacks conserved residue(s) required for the propagation of feature annotation.</text>
</comment>
<evidence type="ECO:0000256" key="5">
    <source>
        <dbReference type="ARBA" id="ARBA00022902"/>
    </source>
</evidence>
<dbReference type="InterPro" id="IPR000884">
    <property type="entry name" value="TSP1_rpt"/>
</dbReference>
<keyword evidence="13" id="KW-0732">Signal</keyword>
<evidence type="ECO:0000256" key="11">
    <source>
        <dbReference type="SAM" id="MobiDB-lite"/>
    </source>
</evidence>
<keyword evidence="4" id="KW-0221">Differentiation</keyword>
<dbReference type="Proteomes" id="UP000653454">
    <property type="component" value="Unassembled WGS sequence"/>
</dbReference>
<dbReference type="GO" id="GO:0030215">
    <property type="term" value="F:semaphorin receptor binding"/>
    <property type="evidence" value="ECO:0007669"/>
    <property type="project" value="InterPro"/>
</dbReference>
<dbReference type="SUPFAM" id="SSF103575">
    <property type="entry name" value="Plexin repeat"/>
    <property type="match status" value="1"/>
</dbReference>
<dbReference type="GO" id="GO:0071526">
    <property type="term" value="P:semaphorin-plexin signaling pathway"/>
    <property type="evidence" value="ECO:0007669"/>
    <property type="project" value="TreeGrafter"/>
</dbReference>
<keyword evidence="8" id="KW-1015">Disulfide bond</keyword>
<evidence type="ECO:0000256" key="7">
    <source>
        <dbReference type="ARBA" id="ARBA00023136"/>
    </source>
</evidence>
<dbReference type="InterPro" id="IPR016201">
    <property type="entry name" value="PSI"/>
</dbReference>
<feature type="transmembrane region" description="Helical" evidence="12">
    <location>
        <begin position="917"/>
        <end position="943"/>
    </location>
</feature>
<dbReference type="EMBL" id="CAJHNJ030000014">
    <property type="protein sequence ID" value="CAG9112841.1"/>
    <property type="molecule type" value="Genomic_DNA"/>
</dbReference>
<dbReference type="SMART" id="SM00630">
    <property type="entry name" value="Sema"/>
    <property type="match status" value="1"/>
</dbReference>
<organism evidence="15 16">
    <name type="scientific">Plutella xylostella</name>
    <name type="common">Diamondback moth</name>
    <name type="synonym">Plutella maculipennis</name>
    <dbReference type="NCBI Taxonomy" id="51655"/>
    <lineage>
        <taxon>Eukaryota</taxon>
        <taxon>Metazoa</taxon>
        <taxon>Ecdysozoa</taxon>
        <taxon>Arthropoda</taxon>
        <taxon>Hexapoda</taxon>
        <taxon>Insecta</taxon>
        <taxon>Pterygota</taxon>
        <taxon>Neoptera</taxon>
        <taxon>Endopterygota</taxon>
        <taxon>Lepidoptera</taxon>
        <taxon>Glossata</taxon>
        <taxon>Ditrysia</taxon>
        <taxon>Yponomeutoidea</taxon>
        <taxon>Plutellidae</taxon>
        <taxon>Plutella</taxon>
    </lineage>
</organism>
<evidence type="ECO:0000256" key="12">
    <source>
        <dbReference type="SAM" id="Phobius"/>
    </source>
</evidence>
<dbReference type="GO" id="GO:0030335">
    <property type="term" value="P:positive regulation of cell migration"/>
    <property type="evidence" value="ECO:0007669"/>
    <property type="project" value="TreeGrafter"/>
</dbReference>
<dbReference type="GO" id="GO:0007411">
    <property type="term" value="P:axon guidance"/>
    <property type="evidence" value="ECO:0007669"/>
    <property type="project" value="TreeGrafter"/>
</dbReference>
<name>A0A8S4EAZ4_PLUXY</name>
<keyword evidence="16" id="KW-1185">Reference proteome</keyword>
<accession>A0A8S4EAZ4</accession>
<dbReference type="InterPro" id="IPR036383">
    <property type="entry name" value="TSP1_rpt_sf"/>
</dbReference>
<evidence type="ECO:0000256" key="4">
    <source>
        <dbReference type="ARBA" id="ARBA00022782"/>
    </source>
</evidence>
<dbReference type="PROSITE" id="PS50092">
    <property type="entry name" value="TSP1"/>
    <property type="match status" value="3"/>
</dbReference>
<evidence type="ECO:0000313" key="16">
    <source>
        <dbReference type="Proteomes" id="UP000653454"/>
    </source>
</evidence>
<dbReference type="Pfam" id="PF23260">
    <property type="entry name" value="TSP1_2"/>
    <property type="match status" value="1"/>
</dbReference>
<dbReference type="InterPro" id="IPR001627">
    <property type="entry name" value="Semap_dom"/>
</dbReference>
<keyword evidence="9" id="KW-0325">Glycoprotein</keyword>
<evidence type="ECO:0000313" key="15">
    <source>
        <dbReference type="EMBL" id="CAG9112841.1"/>
    </source>
</evidence>
<reference evidence="15" key="1">
    <citation type="submission" date="2020-11" db="EMBL/GenBank/DDBJ databases">
        <authorList>
            <person name="Whiteford S."/>
        </authorList>
    </citation>
    <scope>NUCLEOTIDE SEQUENCE</scope>
</reference>
<dbReference type="PRINTS" id="PR01705">
    <property type="entry name" value="TSP1REPEAT"/>
</dbReference>
<gene>
    <name evidence="15" type="ORF">PLXY2_LOCUS5007</name>
</gene>
<protein>
    <submittedName>
        <fullName evidence="15">(diamondback moth) hypothetical protein</fullName>
    </submittedName>
</protein>
<evidence type="ECO:0000256" key="10">
    <source>
        <dbReference type="PROSITE-ProRule" id="PRU00352"/>
    </source>
</evidence>
<proteinExistence type="predicted"/>
<comment type="subcellular location">
    <subcellularLocation>
        <location evidence="1">Membrane</location>
        <topology evidence="1">Single-pass membrane protein</topology>
    </subcellularLocation>
</comment>
<dbReference type="FunFam" id="2.20.100.10:FF:000001">
    <property type="entry name" value="semaphorin-5A isoform X1"/>
    <property type="match status" value="2"/>
</dbReference>
<dbReference type="SUPFAM" id="SSF82895">
    <property type="entry name" value="TSP-1 type 1 repeat"/>
    <property type="match status" value="3"/>
</dbReference>
<feature type="chain" id="PRO_5035884957" evidence="13">
    <location>
        <begin position="21"/>
        <end position="1058"/>
    </location>
</feature>
<evidence type="ECO:0000256" key="1">
    <source>
        <dbReference type="ARBA" id="ARBA00004167"/>
    </source>
</evidence>
<dbReference type="SMART" id="SM00423">
    <property type="entry name" value="PSI"/>
    <property type="match status" value="1"/>
</dbReference>
<dbReference type="SMART" id="SM00209">
    <property type="entry name" value="TSP1"/>
    <property type="match status" value="3"/>
</dbReference>
<dbReference type="Pfam" id="PF01403">
    <property type="entry name" value="Sema"/>
    <property type="match status" value="1"/>
</dbReference>
<dbReference type="Gene3D" id="2.130.10.10">
    <property type="entry name" value="YVTN repeat-like/Quinoprotein amine dehydrogenase"/>
    <property type="match status" value="2"/>
</dbReference>
<dbReference type="InterPro" id="IPR036352">
    <property type="entry name" value="Semap_dom_sf"/>
</dbReference>
<evidence type="ECO:0000256" key="8">
    <source>
        <dbReference type="ARBA" id="ARBA00023157"/>
    </source>
</evidence>
<dbReference type="PANTHER" id="PTHR11036">
    <property type="entry name" value="SEMAPHORIN"/>
    <property type="match status" value="1"/>
</dbReference>
<keyword evidence="3" id="KW-0677">Repeat</keyword>
<feature type="region of interest" description="Disordered" evidence="11">
    <location>
        <begin position="823"/>
        <end position="852"/>
    </location>
</feature>
<dbReference type="InterPro" id="IPR002165">
    <property type="entry name" value="Plexin_repeat"/>
</dbReference>
<dbReference type="InterPro" id="IPR015943">
    <property type="entry name" value="WD40/YVTN_repeat-like_dom_sf"/>
</dbReference>
<evidence type="ECO:0000256" key="2">
    <source>
        <dbReference type="ARBA" id="ARBA00022692"/>
    </source>
</evidence>
<feature type="region of interest" description="Disordered" evidence="11">
    <location>
        <begin position="1037"/>
        <end position="1058"/>
    </location>
</feature>
<dbReference type="Pfam" id="PF01437">
    <property type="entry name" value="PSI"/>
    <property type="match status" value="1"/>
</dbReference>
<dbReference type="InterPro" id="IPR057563">
    <property type="entry name" value="Sema5A/B-like_TSP-1"/>
</dbReference>
<dbReference type="GO" id="GO:0045499">
    <property type="term" value="F:chemorepellent activity"/>
    <property type="evidence" value="ECO:0007669"/>
    <property type="project" value="TreeGrafter"/>
</dbReference>
<evidence type="ECO:0000256" key="9">
    <source>
        <dbReference type="ARBA" id="ARBA00023180"/>
    </source>
</evidence>
<keyword evidence="5" id="KW-0524">Neurogenesis</keyword>
<evidence type="ECO:0000259" key="14">
    <source>
        <dbReference type="PROSITE" id="PS51004"/>
    </source>
</evidence>
<dbReference type="SUPFAM" id="SSF101912">
    <property type="entry name" value="Sema domain"/>
    <property type="match status" value="2"/>
</dbReference>
<evidence type="ECO:0000256" key="6">
    <source>
        <dbReference type="ARBA" id="ARBA00022989"/>
    </source>
</evidence>
<keyword evidence="7 12" id="KW-0472">Membrane</keyword>
<dbReference type="PROSITE" id="PS51004">
    <property type="entry name" value="SEMA"/>
    <property type="match status" value="1"/>
</dbReference>
<evidence type="ECO:0000256" key="13">
    <source>
        <dbReference type="SAM" id="SignalP"/>
    </source>
</evidence>
<dbReference type="Gene3D" id="2.20.100.10">
    <property type="entry name" value="Thrombospondin type-1 (TSP1) repeat"/>
    <property type="match status" value="3"/>
</dbReference>
<dbReference type="PANTHER" id="PTHR11036:SF79">
    <property type="entry name" value="SEMAPHORIN 5C, ISOFORM A"/>
    <property type="match status" value="1"/>
</dbReference>
<sequence length="1058" mass="116624">MWPNVCQVAALILLSTLSKAEMPEDDFRIINKQDLLAFDSDIFEDKSTKSFSQLLFDVARDQVVVGARDALLRLSLRGLRPLERAEWGAPQDAVKLCLVKGQSERDCRNYIRVLLAHGARLLACGTNAFSPVCSWREIESIGQVLDWSSGVASCPHSPHSNVTSILTSTGEFFAGTTTDFTSSYTTIGRSRGASSRDLGPLRTPPYDPNWLNEPQFVGSFEDDHFVYFVFREVAVEYMNCGKLWMLLGALRTPPYDPNWVNEPQFAGSFEDDHFVYFVFREVAVEYINCGKTVYSRIARVCKNDAGGHLTMKENWSTFLKARLACSVPGDVPFYYDEVTSVQYVPRGRVLVAAFTTQSNGIAGSAICVYNMSDVKAAFSGAFKVQDSPRSSWEPRPPTPRAVNHFSCLPDAQPHETIEYMRYHLMHQAVQPITGKPLYTATLERFTHITSDVTVAKPVGNQYVIFVATQKNQVLKLAVLPKFEGACLVETWNLDDGKGLKVLTMEFVKDTMSLYIGSDTSLLRLGVPRCARYNTRSICLGVGDPYCGWDDARELCVDAPTHIYEPYFRQNTGECGKVDAPVDGGWSSWSAPEPCVQDTARDMYSDQPPDTCVCRRRACDNPRPHRGGAPCQGASISVSNCTVHGGWSPWSAWSECSATCGIAIKSRRRACSSPEPRHGGRVCVGLDSQQLYCTTLPPCPDPELAPVDGGWSEWGPWSNCTSNTLTCGPKAGIKERHRTCTNPAPKSGGVECEGGAAERSACDLRACELKKAAAWTPWVAALGNSTDGSFTEKRFKFLCRAATPEQIKLTIAKEEDRYCTAPGVCSSRPPASDKQPRAPCRRPPCTRPGTEDGWGPWSAWSECSGGERERRRTCSRGDCRGEAVQTESCDDDIDNELSPMLNYTVAASFVKDNGSLGAGSIVGCVLAAFAMGCLVCLAAVIYCSRRHGTRLPWRRSTRVPSSPHYITAKQNSYVTVPLKDVPRKAKRQPSFTGIGGASGILLSKSNNISNANNHNNSMATPKLYPKAIANEYDSMGTLRRHSNLPNHRNNLDMEEEKFY</sequence>
<dbReference type="Gene3D" id="3.30.1680.10">
    <property type="entry name" value="ligand-binding face of the semaphorins, domain 2"/>
    <property type="match status" value="1"/>
</dbReference>
<comment type="caution">
    <text evidence="15">The sequence shown here is derived from an EMBL/GenBank/DDBJ whole genome shotgun (WGS) entry which is preliminary data.</text>
</comment>
<feature type="domain" description="Sema" evidence="14">
    <location>
        <begin position="19"/>
        <end position="526"/>
    </location>
</feature>
<feature type="signal peptide" evidence="13">
    <location>
        <begin position="1"/>
        <end position="20"/>
    </location>
</feature>
<dbReference type="GO" id="GO:0005886">
    <property type="term" value="C:plasma membrane"/>
    <property type="evidence" value="ECO:0007669"/>
    <property type="project" value="TreeGrafter"/>
</dbReference>
<dbReference type="InterPro" id="IPR027231">
    <property type="entry name" value="Semaphorin"/>
</dbReference>
<dbReference type="AlphaFoldDB" id="A0A8S4EAZ4"/>
<keyword evidence="6 12" id="KW-1133">Transmembrane helix</keyword>
<evidence type="ECO:0000256" key="3">
    <source>
        <dbReference type="ARBA" id="ARBA00022737"/>
    </source>
</evidence>